<dbReference type="Proteomes" id="UP001367508">
    <property type="component" value="Unassembled WGS sequence"/>
</dbReference>
<evidence type="ECO:0000313" key="1">
    <source>
        <dbReference type="EMBL" id="KAK7351838.1"/>
    </source>
</evidence>
<protein>
    <submittedName>
        <fullName evidence="1">Uncharacterized protein</fullName>
    </submittedName>
</protein>
<sequence>MIKQARRSPLPDFCMKVNVDAGWACNPGLYKIWAHHEERGNTGSNKLLHELSDESLNCRVSCGWVEFDNGTKLGDYRSHNRNKLTMCPPGYEWSLLSSIYDTLDIGFQDDC</sequence>
<evidence type="ECO:0000313" key="2">
    <source>
        <dbReference type="Proteomes" id="UP001367508"/>
    </source>
</evidence>
<reference evidence="1 2" key="1">
    <citation type="submission" date="2024-01" db="EMBL/GenBank/DDBJ databases">
        <title>The genomes of 5 underutilized Papilionoideae crops provide insights into root nodulation and disease resistanc.</title>
        <authorList>
            <person name="Jiang F."/>
        </authorList>
    </citation>
    <scope>NUCLEOTIDE SEQUENCE [LARGE SCALE GENOMIC DNA]</scope>
    <source>
        <strain evidence="1">LVBAO_FW01</strain>
        <tissue evidence="1">Leaves</tissue>
    </source>
</reference>
<keyword evidence="2" id="KW-1185">Reference proteome</keyword>
<comment type="caution">
    <text evidence="1">The sequence shown here is derived from an EMBL/GenBank/DDBJ whole genome shotgun (WGS) entry which is preliminary data.</text>
</comment>
<organism evidence="1 2">
    <name type="scientific">Canavalia gladiata</name>
    <name type="common">Sword bean</name>
    <name type="synonym">Dolichos gladiatus</name>
    <dbReference type="NCBI Taxonomy" id="3824"/>
    <lineage>
        <taxon>Eukaryota</taxon>
        <taxon>Viridiplantae</taxon>
        <taxon>Streptophyta</taxon>
        <taxon>Embryophyta</taxon>
        <taxon>Tracheophyta</taxon>
        <taxon>Spermatophyta</taxon>
        <taxon>Magnoliopsida</taxon>
        <taxon>eudicotyledons</taxon>
        <taxon>Gunneridae</taxon>
        <taxon>Pentapetalae</taxon>
        <taxon>rosids</taxon>
        <taxon>fabids</taxon>
        <taxon>Fabales</taxon>
        <taxon>Fabaceae</taxon>
        <taxon>Papilionoideae</taxon>
        <taxon>50 kb inversion clade</taxon>
        <taxon>NPAAA clade</taxon>
        <taxon>indigoferoid/millettioid clade</taxon>
        <taxon>Phaseoleae</taxon>
        <taxon>Canavalia</taxon>
    </lineage>
</organism>
<name>A0AAN9MGZ0_CANGL</name>
<dbReference type="AlphaFoldDB" id="A0AAN9MGZ0"/>
<gene>
    <name evidence="1" type="ORF">VNO77_11570</name>
</gene>
<dbReference type="EMBL" id="JAYMYQ010000002">
    <property type="protein sequence ID" value="KAK7351838.1"/>
    <property type="molecule type" value="Genomic_DNA"/>
</dbReference>
<accession>A0AAN9MGZ0</accession>
<proteinExistence type="predicted"/>